<dbReference type="Pfam" id="PF14432">
    <property type="entry name" value="DYW_deaminase"/>
    <property type="match status" value="1"/>
</dbReference>
<dbReference type="InterPro" id="IPR002885">
    <property type="entry name" value="PPR_rpt"/>
</dbReference>
<protein>
    <recommendedName>
        <fullName evidence="4">DYW domain-containing protein</fullName>
    </recommendedName>
</protein>
<keyword evidence="6" id="KW-1185">Reference proteome</keyword>
<feature type="repeat" description="PPR" evidence="3">
    <location>
        <begin position="108"/>
        <end position="142"/>
    </location>
</feature>
<dbReference type="InterPro" id="IPR011990">
    <property type="entry name" value="TPR-like_helical_dom_sf"/>
</dbReference>
<evidence type="ECO:0000313" key="6">
    <source>
        <dbReference type="Proteomes" id="UP001141552"/>
    </source>
</evidence>
<dbReference type="InterPro" id="IPR046960">
    <property type="entry name" value="PPR_At4g14850-like_plant"/>
</dbReference>
<dbReference type="InterPro" id="IPR032867">
    <property type="entry name" value="DYW_dom"/>
</dbReference>
<dbReference type="AlphaFoldDB" id="A0A9Q0F3K2"/>
<organism evidence="5 6">
    <name type="scientific">Turnera subulata</name>
    <dbReference type="NCBI Taxonomy" id="218843"/>
    <lineage>
        <taxon>Eukaryota</taxon>
        <taxon>Viridiplantae</taxon>
        <taxon>Streptophyta</taxon>
        <taxon>Embryophyta</taxon>
        <taxon>Tracheophyta</taxon>
        <taxon>Spermatophyta</taxon>
        <taxon>Magnoliopsida</taxon>
        <taxon>eudicotyledons</taxon>
        <taxon>Gunneridae</taxon>
        <taxon>Pentapetalae</taxon>
        <taxon>rosids</taxon>
        <taxon>fabids</taxon>
        <taxon>Malpighiales</taxon>
        <taxon>Passifloraceae</taxon>
        <taxon>Turnera</taxon>
    </lineage>
</organism>
<evidence type="ECO:0000313" key="5">
    <source>
        <dbReference type="EMBL" id="KAJ4822981.1"/>
    </source>
</evidence>
<dbReference type="GO" id="GO:0003723">
    <property type="term" value="F:RNA binding"/>
    <property type="evidence" value="ECO:0007669"/>
    <property type="project" value="InterPro"/>
</dbReference>
<keyword evidence="2" id="KW-0677">Repeat</keyword>
<evidence type="ECO:0000256" key="3">
    <source>
        <dbReference type="PROSITE-ProRule" id="PRU00708"/>
    </source>
</evidence>
<dbReference type="Proteomes" id="UP001141552">
    <property type="component" value="Unassembled WGS sequence"/>
</dbReference>
<dbReference type="PANTHER" id="PTHR47926">
    <property type="entry name" value="PENTATRICOPEPTIDE REPEAT-CONTAINING PROTEIN"/>
    <property type="match status" value="1"/>
</dbReference>
<comment type="caution">
    <text evidence="5">The sequence shown here is derived from an EMBL/GenBank/DDBJ whole genome shotgun (WGS) entry which is preliminary data.</text>
</comment>
<evidence type="ECO:0000256" key="1">
    <source>
        <dbReference type="ARBA" id="ARBA00006643"/>
    </source>
</evidence>
<dbReference type="PROSITE" id="PS51375">
    <property type="entry name" value="PPR"/>
    <property type="match status" value="1"/>
</dbReference>
<sequence>MVFSTVSPRSYAPKQIRQYQQPEPSSLFPFTPFTELQERLRNLELHLISKLDSCKSLSQAKQIHARILYNGLRESCYVLTKLIRTLTKLDVPIDPYPRSIFEQVQHPNAFLYTALLRGYSLRGMVRESAEVYGLMRRGATRPVSFAFSAMFKACSATLDRHILLNHSEKIALAFGLVNTSPGSTIRIMKNLRICEDCHFVMCGASKIMGRDIIVRDTMRFHHFHDGTCSC</sequence>
<proteinExistence type="inferred from homology"/>
<feature type="domain" description="DYW" evidence="4">
    <location>
        <begin position="160"/>
        <end position="230"/>
    </location>
</feature>
<dbReference type="Gene3D" id="1.25.40.10">
    <property type="entry name" value="Tetratricopeptide repeat domain"/>
    <property type="match status" value="1"/>
</dbReference>
<accession>A0A9Q0F3K2</accession>
<evidence type="ECO:0000259" key="4">
    <source>
        <dbReference type="Pfam" id="PF14432"/>
    </source>
</evidence>
<reference evidence="5" key="1">
    <citation type="submission" date="2022-02" db="EMBL/GenBank/DDBJ databases">
        <authorList>
            <person name="Henning P.M."/>
            <person name="McCubbin A.G."/>
            <person name="Shore J.S."/>
        </authorList>
    </citation>
    <scope>NUCLEOTIDE SEQUENCE</scope>
    <source>
        <strain evidence="5">F60SS</strain>
        <tissue evidence="5">Leaves</tissue>
    </source>
</reference>
<dbReference type="GO" id="GO:0008270">
    <property type="term" value="F:zinc ion binding"/>
    <property type="evidence" value="ECO:0007669"/>
    <property type="project" value="InterPro"/>
</dbReference>
<gene>
    <name evidence="5" type="ORF">Tsubulata_000350</name>
</gene>
<dbReference type="EMBL" id="JAKUCV010007537">
    <property type="protein sequence ID" value="KAJ4822981.1"/>
    <property type="molecule type" value="Genomic_DNA"/>
</dbReference>
<reference evidence="5" key="2">
    <citation type="journal article" date="2023" name="Plants (Basel)">
        <title>Annotation of the Turnera subulata (Passifloraceae) Draft Genome Reveals the S-Locus Evolved after the Divergence of Turneroideae from Passifloroideae in a Stepwise Manner.</title>
        <authorList>
            <person name="Henning P.M."/>
            <person name="Roalson E.H."/>
            <person name="Mir W."/>
            <person name="McCubbin A.G."/>
            <person name="Shore J.S."/>
        </authorList>
    </citation>
    <scope>NUCLEOTIDE SEQUENCE</scope>
    <source>
        <strain evidence="5">F60SS</strain>
    </source>
</reference>
<feature type="non-terminal residue" evidence="5">
    <location>
        <position position="1"/>
    </location>
</feature>
<evidence type="ECO:0000256" key="2">
    <source>
        <dbReference type="ARBA" id="ARBA00022737"/>
    </source>
</evidence>
<dbReference type="GO" id="GO:0009451">
    <property type="term" value="P:RNA modification"/>
    <property type="evidence" value="ECO:0007669"/>
    <property type="project" value="InterPro"/>
</dbReference>
<name>A0A9Q0F3K2_9ROSI</name>
<dbReference type="OrthoDB" id="185373at2759"/>
<comment type="similarity">
    <text evidence="1">Belongs to the PPR family. PCMP-H subfamily.</text>
</comment>